<dbReference type="SUPFAM" id="SSF55874">
    <property type="entry name" value="ATPase domain of HSP90 chaperone/DNA topoisomerase II/histidine kinase"/>
    <property type="match status" value="1"/>
</dbReference>
<dbReference type="SMART" id="SM00304">
    <property type="entry name" value="HAMP"/>
    <property type="match status" value="1"/>
</dbReference>
<sequence length="775" mass="85522">MEKFRISILGNRAQSLIKWVVRLVFIAAVLAALVLMGLLVRSTGNSSKLAQQYDLLLLLNGVLALALFLWVSMLTFRLIRQLRSRQFGARLTSRFALAFAVMAIIPGVVIYLLSVQFMSRSVESWFNVRVDSALQSGLTLGQASLDSQVGDLLSRARLMADDLSTVPDQELSVALTRLRENTTVGDALVFTISGSRVVGFSSSSFGSLLPQMPPVSVLNQLRLSRSYARTEAVEGTDFENPQLRIRVIVPVFSNSFKLDAPLGASPEPYLLQLTRLVPENIGSNLNEVQKGFRDYQELALSRQGIQKLYGITLTLALLVTLFTSIAVALAIARRLVKPLLTLASGTQAVAVGDYRPLPEPTAMDEIGLLTRSFNAMTRQLDEARRQVESNRIQLERSNAYLESVMAGLSSGVIVFDERFNVTTVNKGAQSILDVDLRSVPGRPLEVIDSLIEFTRQIRKAFADHAAVGSERHYWQEQITLSTSSESDETDDITLLMRGTRLRIDGRPTGYVVVFDDISEVISANRARAWGEVARRLAHEIKNPLTPIQLSAERLAMKLEGHLDERNAGILARSTNTIINQVSSLKKMVDDFREYARTPPAQMQRVDINALISDLAILYGWDPEGNGHHDEPLYRHIRLDLAPDLPLAEADPTQLRQVLNNLLSNSRDAMAELELEGDEPGITIRTTLTRSEKDQSAAGQAIRITLEDRGGGFSAKVLQTAFEPYVTTKAHGTGLGLPIVRKIIEEHGGRIDIANRKDGGARVSILLTRLTPKTGN</sequence>
<dbReference type="PROSITE" id="PS50109">
    <property type="entry name" value="HIS_KIN"/>
    <property type="match status" value="1"/>
</dbReference>
<evidence type="ECO:0000256" key="7">
    <source>
        <dbReference type="ARBA" id="ARBA00022777"/>
    </source>
</evidence>
<evidence type="ECO:0000256" key="4">
    <source>
        <dbReference type="ARBA" id="ARBA00022553"/>
    </source>
</evidence>
<comment type="caution">
    <text evidence="13">The sequence shown here is derived from an EMBL/GenBank/DDBJ whole genome shotgun (WGS) entry which is preliminary data.</text>
</comment>
<dbReference type="EMBL" id="DOEK01000037">
    <property type="protein sequence ID" value="HBP31274.1"/>
    <property type="molecule type" value="Genomic_DNA"/>
</dbReference>
<dbReference type="AlphaFoldDB" id="A0A356LK35"/>
<dbReference type="PROSITE" id="PS50885">
    <property type="entry name" value="HAMP"/>
    <property type="match status" value="1"/>
</dbReference>
<dbReference type="PANTHER" id="PTHR43065">
    <property type="entry name" value="SENSOR HISTIDINE KINASE"/>
    <property type="match status" value="1"/>
</dbReference>
<dbReference type="InterPro" id="IPR036097">
    <property type="entry name" value="HisK_dim/P_sf"/>
</dbReference>
<dbReference type="CDD" id="cd00082">
    <property type="entry name" value="HisKA"/>
    <property type="match status" value="1"/>
</dbReference>
<dbReference type="InterPro" id="IPR036890">
    <property type="entry name" value="HATPase_C_sf"/>
</dbReference>
<feature type="domain" description="Histidine kinase" evidence="11">
    <location>
        <begin position="535"/>
        <end position="770"/>
    </location>
</feature>
<dbReference type="InterPro" id="IPR003661">
    <property type="entry name" value="HisK_dim/P_dom"/>
</dbReference>
<comment type="subcellular location">
    <subcellularLocation>
        <location evidence="2">Membrane</location>
    </subcellularLocation>
</comment>
<dbReference type="PIRSF" id="PIRSF037532">
    <property type="entry name" value="STHK_NtrY"/>
    <property type="match status" value="1"/>
</dbReference>
<dbReference type="Gene3D" id="1.10.287.130">
    <property type="match status" value="1"/>
</dbReference>
<accession>A0A356LK35</accession>
<dbReference type="SUPFAM" id="SSF55785">
    <property type="entry name" value="PYP-like sensor domain (PAS domain)"/>
    <property type="match status" value="1"/>
</dbReference>
<gene>
    <name evidence="13" type="ORF">DD666_17935</name>
</gene>
<dbReference type="GO" id="GO:0016020">
    <property type="term" value="C:membrane"/>
    <property type="evidence" value="ECO:0007669"/>
    <property type="project" value="UniProtKB-SubCell"/>
</dbReference>
<dbReference type="Pfam" id="PF00672">
    <property type="entry name" value="HAMP"/>
    <property type="match status" value="1"/>
</dbReference>
<feature type="transmembrane region" description="Helical" evidence="10">
    <location>
        <begin position="55"/>
        <end position="79"/>
    </location>
</feature>
<dbReference type="GO" id="GO:0005524">
    <property type="term" value="F:ATP binding"/>
    <property type="evidence" value="ECO:0007669"/>
    <property type="project" value="UniProtKB-KW"/>
</dbReference>
<dbReference type="Pfam" id="PF02518">
    <property type="entry name" value="HATPase_c"/>
    <property type="match status" value="1"/>
</dbReference>
<evidence type="ECO:0000256" key="10">
    <source>
        <dbReference type="SAM" id="Phobius"/>
    </source>
</evidence>
<dbReference type="SMART" id="SM00388">
    <property type="entry name" value="HisKA"/>
    <property type="match status" value="1"/>
</dbReference>
<proteinExistence type="predicted"/>
<dbReference type="InterPro" id="IPR000014">
    <property type="entry name" value="PAS"/>
</dbReference>
<evidence type="ECO:0000313" key="13">
    <source>
        <dbReference type="EMBL" id="HBP31274.1"/>
    </source>
</evidence>
<dbReference type="PRINTS" id="PR00344">
    <property type="entry name" value="BCTRLSENSOR"/>
</dbReference>
<dbReference type="SUPFAM" id="SSF158472">
    <property type="entry name" value="HAMP domain-like"/>
    <property type="match status" value="1"/>
</dbReference>
<reference evidence="13 14" key="1">
    <citation type="journal article" date="2018" name="Nat. Biotechnol.">
        <title>A standardized bacterial taxonomy based on genome phylogeny substantially revises the tree of life.</title>
        <authorList>
            <person name="Parks D.H."/>
            <person name="Chuvochina M."/>
            <person name="Waite D.W."/>
            <person name="Rinke C."/>
            <person name="Skarshewski A."/>
            <person name="Chaumeil P.A."/>
            <person name="Hugenholtz P."/>
        </authorList>
    </citation>
    <scope>NUCLEOTIDE SEQUENCE [LARGE SCALE GENOMIC DNA]</scope>
    <source>
        <strain evidence="13">UBA10707</strain>
    </source>
</reference>
<dbReference type="SUPFAM" id="SSF47384">
    <property type="entry name" value="Homodimeric domain of signal transducing histidine kinase"/>
    <property type="match status" value="1"/>
</dbReference>
<dbReference type="InterPro" id="IPR005467">
    <property type="entry name" value="His_kinase_dom"/>
</dbReference>
<dbReference type="GO" id="GO:0000155">
    <property type="term" value="F:phosphorelay sensor kinase activity"/>
    <property type="evidence" value="ECO:0007669"/>
    <property type="project" value="InterPro"/>
</dbReference>
<comment type="catalytic activity">
    <reaction evidence="1">
        <text>ATP + protein L-histidine = ADP + protein N-phospho-L-histidine.</text>
        <dbReference type="EC" id="2.7.13.3"/>
    </reaction>
</comment>
<dbReference type="CDD" id="cd06225">
    <property type="entry name" value="HAMP"/>
    <property type="match status" value="1"/>
</dbReference>
<dbReference type="InterPro" id="IPR003660">
    <property type="entry name" value="HAMP_dom"/>
</dbReference>
<keyword evidence="6" id="KW-0547">Nucleotide-binding</keyword>
<evidence type="ECO:0000256" key="8">
    <source>
        <dbReference type="ARBA" id="ARBA00022840"/>
    </source>
</evidence>
<dbReference type="PANTHER" id="PTHR43065:SF10">
    <property type="entry name" value="PEROXIDE STRESS-ACTIVATED HISTIDINE KINASE MAK3"/>
    <property type="match status" value="1"/>
</dbReference>
<feature type="transmembrane region" description="Helical" evidence="10">
    <location>
        <begin position="20"/>
        <end position="40"/>
    </location>
</feature>
<organism evidence="13 14">
    <name type="scientific">Advenella kashmirensis</name>
    <dbReference type="NCBI Taxonomy" id="310575"/>
    <lineage>
        <taxon>Bacteria</taxon>
        <taxon>Pseudomonadati</taxon>
        <taxon>Pseudomonadota</taxon>
        <taxon>Betaproteobacteria</taxon>
        <taxon>Burkholderiales</taxon>
        <taxon>Alcaligenaceae</taxon>
    </lineage>
</organism>
<protein>
    <recommendedName>
        <fullName evidence="3">histidine kinase</fullName>
        <ecNumber evidence="3">2.7.13.3</ecNumber>
    </recommendedName>
</protein>
<feature type="transmembrane region" description="Helical" evidence="10">
    <location>
        <begin position="308"/>
        <end position="332"/>
    </location>
</feature>
<feature type="transmembrane region" description="Helical" evidence="10">
    <location>
        <begin position="91"/>
        <end position="113"/>
    </location>
</feature>
<dbReference type="Proteomes" id="UP000264036">
    <property type="component" value="Unassembled WGS sequence"/>
</dbReference>
<keyword evidence="10" id="KW-1133">Transmembrane helix</keyword>
<dbReference type="Gene3D" id="3.30.450.20">
    <property type="entry name" value="PAS domain"/>
    <property type="match status" value="1"/>
</dbReference>
<keyword evidence="9" id="KW-0902">Two-component regulatory system</keyword>
<evidence type="ECO:0000259" key="11">
    <source>
        <dbReference type="PROSITE" id="PS50109"/>
    </source>
</evidence>
<feature type="domain" description="HAMP" evidence="12">
    <location>
        <begin position="333"/>
        <end position="385"/>
    </location>
</feature>
<dbReference type="InterPro" id="IPR035965">
    <property type="entry name" value="PAS-like_dom_sf"/>
</dbReference>
<evidence type="ECO:0000256" key="9">
    <source>
        <dbReference type="ARBA" id="ARBA00023012"/>
    </source>
</evidence>
<dbReference type="Pfam" id="PF00512">
    <property type="entry name" value="HisKA"/>
    <property type="match status" value="1"/>
</dbReference>
<name>A0A356LK35_9BURK</name>
<dbReference type="Gene3D" id="3.30.565.10">
    <property type="entry name" value="Histidine kinase-like ATPase, C-terminal domain"/>
    <property type="match status" value="1"/>
</dbReference>
<evidence type="ECO:0000259" key="12">
    <source>
        <dbReference type="PROSITE" id="PS50885"/>
    </source>
</evidence>
<dbReference type="InterPro" id="IPR004358">
    <property type="entry name" value="Sig_transdc_His_kin-like_C"/>
</dbReference>
<dbReference type="Gene3D" id="6.10.340.10">
    <property type="match status" value="1"/>
</dbReference>
<keyword evidence="7 13" id="KW-0418">Kinase</keyword>
<evidence type="ECO:0000256" key="5">
    <source>
        <dbReference type="ARBA" id="ARBA00022679"/>
    </source>
</evidence>
<dbReference type="SMART" id="SM00387">
    <property type="entry name" value="HATPase_c"/>
    <property type="match status" value="1"/>
</dbReference>
<keyword evidence="5" id="KW-0808">Transferase</keyword>
<dbReference type="InterPro" id="IPR003594">
    <property type="entry name" value="HATPase_dom"/>
</dbReference>
<keyword evidence="8" id="KW-0067">ATP-binding</keyword>
<keyword evidence="10" id="KW-0812">Transmembrane</keyword>
<dbReference type="Pfam" id="PF13188">
    <property type="entry name" value="PAS_8"/>
    <property type="match status" value="1"/>
</dbReference>
<evidence type="ECO:0000313" key="14">
    <source>
        <dbReference type="Proteomes" id="UP000264036"/>
    </source>
</evidence>
<keyword evidence="10" id="KW-0472">Membrane</keyword>
<evidence type="ECO:0000256" key="3">
    <source>
        <dbReference type="ARBA" id="ARBA00012438"/>
    </source>
</evidence>
<evidence type="ECO:0000256" key="1">
    <source>
        <dbReference type="ARBA" id="ARBA00000085"/>
    </source>
</evidence>
<evidence type="ECO:0000256" key="2">
    <source>
        <dbReference type="ARBA" id="ARBA00004370"/>
    </source>
</evidence>
<keyword evidence="4" id="KW-0597">Phosphoprotein</keyword>
<dbReference type="InterPro" id="IPR017232">
    <property type="entry name" value="NtrY"/>
</dbReference>
<dbReference type="EC" id="2.7.13.3" evidence="3"/>
<evidence type="ECO:0000256" key="6">
    <source>
        <dbReference type="ARBA" id="ARBA00022741"/>
    </source>
</evidence>